<proteinExistence type="predicted"/>
<evidence type="ECO:0000259" key="2">
    <source>
        <dbReference type="PROSITE" id="PS50822"/>
    </source>
</evidence>
<gene>
    <name evidence="3" type="ORF">KIPB_001285</name>
</gene>
<dbReference type="Gene3D" id="3.30.420.10">
    <property type="entry name" value="Ribonuclease H-like superfamily/Ribonuclease H"/>
    <property type="match status" value="1"/>
</dbReference>
<dbReference type="InterPro" id="IPR036397">
    <property type="entry name" value="RNaseH_sf"/>
</dbReference>
<feature type="region of interest" description="Disordered" evidence="1">
    <location>
        <begin position="1"/>
        <end position="520"/>
    </location>
</feature>
<dbReference type="SUPFAM" id="SSF53098">
    <property type="entry name" value="Ribonuclease H-like"/>
    <property type="match status" value="1"/>
</dbReference>
<feature type="compositionally biased region" description="Basic and acidic residues" evidence="1">
    <location>
        <begin position="149"/>
        <end position="209"/>
    </location>
</feature>
<dbReference type="InterPro" id="IPR012337">
    <property type="entry name" value="RNaseH-like_sf"/>
</dbReference>
<accession>A0A9K3CQB9</accession>
<feature type="compositionally biased region" description="Basic and acidic residues" evidence="1">
    <location>
        <begin position="454"/>
        <end position="474"/>
    </location>
</feature>
<evidence type="ECO:0000256" key="1">
    <source>
        <dbReference type="SAM" id="MobiDB-lite"/>
    </source>
</evidence>
<feature type="compositionally biased region" description="Basic and acidic residues" evidence="1">
    <location>
        <begin position="216"/>
        <end position="447"/>
    </location>
</feature>
<feature type="domain" description="Piwi" evidence="2">
    <location>
        <begin position="1010"/>
        <end position="1343"/>
    </location>
</feature>
<organism evidence="3 4">
    <name type="scientific">Kipferlia bialata</name>
    <dbReference type="NCBI Taxonomy" id="797122"/>
    <lineage>
        <taxon>Eukaryota</taxon>
        <taxon>Metamonada</taxon>
        <taxon>Carpediemonas-like organisms</taxon>
        <taxon>Kipferlia</taxon>
    </lineage>
</organism>
<comment type="caution">
    <text evidence="3">The sequence shown here is derived from an EMBL/GenBank/DDBJ whole genome shotgun (WGS) entry which is preliminary data.</text>
</comment>
<dbReference type="SMART" id="SM00950">
    <property type="entry name" value="Piwi"/>
    <property type="match status" value="1"/>
</dbReference>
<dbReference type="OrthoDB" id="445936at2759"/>
<dbReference type="Pfam" id="PF02171">
    <property type="entry name" value="Piwi"/>
    <property type="match status" value="1"/>
</dbReference>
<dbReference type="Proteomes" id="UP000265618">
    <property type="component" value="Unassembled WGS sequence"/>
</dbReference>
<evidence type="ECO:0000313" key="4">
    <source>
        <dbReference type="Proteomes" id="UP000265618"/>
    </source>
</evidence>
<dbReference type="GO" id="GO:0003676">
    <property type="term" value="F:nucleic acid binding"/>
    <property type="evidence" value="ECO:0007669"/>
    <property type="project" value="InterPro"/>
</dbReference>
<name>A0A9K3CQB9_9EUKA</name>
<dbReference type="PANTHER" id="PTHR22891">
    <property type="entry name" value="EUKARYOTIC TRANSLATION INITIATION FACTOR 2C"/>
    <property type="match status" value="1"/>
</dbReference>
<evidence type="ECO:0000313" key="3">
    <source>
        <dbReference type="EMBL" id="GIQ80480.1"/>
    </source>
</evidence>
<reference evidence="3 4" key="1">
    <citation type="journal article" date="2018" name="PLoS ONE">
        <title>The draft genome of Kipferlia bialata reveals reductive genome evolution in fornicate parasites.</title>
        <authorList>
            <person name="Tanifuji G."/>
            <person name="Takabayashi S."/>
            <person name="Kume K."/>
            <person name="Takagi M."/>
            <person name="Nakayama T."/>
            <person name="Kamikawa R."/>
            <person name="Inagaki Y."/>
            <person name="Hashimoto T."/>
        </authorList>
    </citation>
    <scope>NUCLEOTIDE SEQUENCE [LARGE SCALE GENOMIC DNA]</scope>
    <source>
        <strain evidence="3">NY0173</strain>
    </source>
</reference>
<dbReference type="Gene3D" id="3.40.50.2300">
    <property type="match status" value="1"/>
</dbReference>
<dbReference type="EMBL" id="BDIP01000178">
    <property type="protein sequence ID" value="GIQ80480.1"/>
    <property type="molecule type" value="Genomic_DNA"/>
</dbReference>
<feature type="compositionally biased region" description="Gly residues" evidence="1">
    <location>
        <begin position="500"/>
        <end position="513"/>
    </location>
</feature>
<dbReference type="InterPro" id="IPR003165">
    <property type="entry name" value="Piwi"/>
</dbReference>
<sequence length="1364" mass="157358">MSKRERDYVPMERDLPKRREPSREYGDRYDAPADRDRRGAPRYEDRPPVRDERRASDRGPPPPRSAERRPSDAVPRSDRVYGREGDRGRYEERERERGYAREEHRAPRAEDHRRAPPQDSGQPERREAPREVYKVEGREYSTTSQAYRQGEREASRLDDPWREDIRKEREREREKTTRPARVEYREEPRRETRQPQVYAREEMRVERKRVPVPYPVREERREARPVEYRRVDPYAREGERLPPQEYRREERERVVERTPVAVKRERDDRGYEYRNGGDRRAPPPEYRERGPERERPRHDTREVVYVRERPREVVHERDRHREPGYGRERVREMPREVVYERERPREAGYERDRERPRQAGYERERERPREPVYESERPRDTAYERERSRPVSRERERPAEPRYERQGERERERPREMVHTREREMPPREERRDVRMEEPRRDERRPEAPSPRVNGREPVKREGEREREPVRDQSARSSPQDRPASRPAQPRVSLPDRRGGYQGGARGGHGGQRTAGTGSLATNCYPLQIEEGMEWMLYGVTFDCPKMPPKAMAGAGLRAAILRRWLSELVTEVPRHLVECTESTVLCRHPLTYKDESRVCKGDVKTFSFTDRRQGAVDMRVKVCSISKVNINATVAAPNESSEQAISLLNRVTHLALRTGHEYQRIGSKYLVSRVTSKDLEPKIRGRLGRIVDNEAYVHRAFTLAVQPTVSGAMMVHEVNHQIRMNTSIDRMARSGQLPSPEQAAKDQYRVLPCYDQGTNYLLMGIEEKAFDERMTDDDTDTRTFREYYTTKFERPPRAPEMVYIYKWCRDRVAKMPSHVNMVKTRLKSGHDAWLIADLCFPVELSASVRGALPQVCGLKPDGKLKFMSSLASRLASVNSEKEHAMPPADVLKAWGVTVDKRALMVETKRLDEPRIQVSGARQQVTARDLRRSMQRMRLSGVELDSLGLFASDRADRRVVQEFENALPRALETVGIRVMKRPQLVVLPRGSGPRWEDDVINVVTQERHSVCVFMVDDNSKDLYALIKEEISGRKGIPTQFLNTKVQSGLQRQRGMITSTLATQIGAKLGHPVWQPTGTKDLNALVVGIDVWHGQGNNGRSIVGFGGYDFRGADGLHTSGGLSEHPAKQEVLSHIQAGTYEPDTGSDALYHFVDRCLGLRAPEGKAPTCKPPDTVIVFRDGTSQGQLEAVRKQELSQVHRALAKYRLGDGPDLKPVQVVYCVCVKRSGISMVATKESDFQAATDGRAFDPRDATNAPTGAVVIDPRILRNPETEFFLFSVGTSPSTSRAVHYHIVESGGMARRDICNIAYNLSFQYFNWPGPVLVPGPIQYATKAAYLAGECFKGLISDEAKQTGLYWHRGLAYL</sequence>
<protein>
    <recommendedName>
        <fullName evidence="2">Piwi domain-containing protein</fullName>
    </recommendedName>
</protein>
<keyword evidence="4" id="KW-1185">Reference proteome</keyword>
<feature type="compositionally biased region" description="Basic and acidic residues" evidence="1">
    <location>
        <begin position="1"/>
        <end position="57"/>
    </location>
</feature>
<feature type="compositionally biased region" description="Basic and acidic residues" evidence="1">
    <location>
        <begin position="65"/>
        <end position="139"/>
    </location>
</feature>
<dbReference type="PROSITE" id="PS50822">
    <property type="entry name" value="PIWI"/>
    <property type="match status" value="1"/>
</dbReference>